<feature type="compositionally biased region" description="Basic and acidic residues" evidence="1">
    <location>
        <begin position="449"/>
        <end position="458"/>
    </location>
</feature>
<dbReference type="RefSeq" id="WP_226599486.1">
    <property type="nucleotide sequence ID" value="NZ_BMUA01000005.1"/>
</dbReference>
<feature type="compositionally biased region" description="Basic and acidic residues" evidence="1">
    <location>
        <begin position="180"/>
        <end position="190"/>
    </location>
</feature>
<name>A0ABQ3QUH0_9ACTN</name>
<feature type="region of interest" description="Disordered" evidence="1">
    <location>
        <begin position="1"/>
        <end position="31"/>
    </location>
</feature>
<feature type="domain" description="eCIS core" evidence="2">
    <location>
        <begin position="94"/>
        <end position="165"/>
    </location>
</feature>
<feature type="compositionally biased region" description="Low complexity" evidence="1">
    <location>
        <begin position="212"/>
        <end position="224"/>
    </location>
</feature>
<dbReference type="Proteomes" id="UP001050808">
    <property type="component" value="Unassembled WGS sequence"/>
</dbReference>
<reference evidence="3" key="1">
    <citation type="submission" date="2024-05" db="EMBL/GenBank/DDBJ databases">
        <title>Whole genome shotgun sequence of Streptomyces violascens NBRC 12920.</title>
        <authorList>
            <person name="Komaki H."/>
            <person name="Tamura T."/>
        </authorList>
    </citation>
    <scope>NUCLEOTIDE SEQUENCE</scope>
    <source>
        <strain evidence="3">NBRC 12920</strain>
    </source>
</reference>
<protein>
    <recommendedName>
        <fullName evidence="2">eCIS core domain-containing protein</fullName>
    </recommendedName>
</protein>
<feature type="region of interest" description="Disordered" evidence="1">
    <location>
        <begin position="447"/>
        <end position="487"/>
    </location>
</feature>
<comment type="caution">
    <text evidence="3">The sequence shown here is derived from an EMBL/GenBank/DDBJ whole genome shotgun (WGS) entry which is preliminary data.</text>
</comment>
<proteinExistence type="predicted"/>
<feature type="region of interest" description="Disordered" evidence="1">
    <location>
        <begin position="163"/>
        <end position="224"/>
    </location>
</feature>
<feature type="region of interest" description="Disordered" evidence="1">
    <location>
        <begin position="57"/>
        <end position="83"/>
    </location>
</feature>
<evidence type="ECO:0000313" key="3">
    <source>
        <dbReference type="EMBL" id="GHI40910.1"/>
    </source>
</evidence>
<feature type="compositionally biased region" description="Basic and acidic residues" evidence="1">
    <location>
        <begin position="1"/>
        <end position="16"/>
    </location>
</feature>
<evidence type="ECO:0000256" key="1">
    <source>
        <dbReference type="SAM" id="MobiDB-lite"/>
    </source>
</evidence>
<evidence type="ECO:0000259" key="2">
    <source>
        <dbReference type="Pfam" id="PF13699"/>
    </source>
</evidence>
<gene>
    <name evidence="3" type="ORF">Sviol_53180</name>
</gene>
<keyword evidence="4" id="KW-1185">Reference proteome</keyword>
<dbReference type="EMBL" id="BNDY01000017">
    <property type="protein sequence ID" value="GHI40910.1"/>
    <property type="molecule type" value="Genomic_DNA"/>
</dbReference>
<evidence type="ECO:0000313" key="4">
    <source>
        <dbReference type="Proteomes" id="UP001050808"/>
    </source>
</evidence>
<sequence>MHDHDHDHVRTTESEAGRPSARRPSAESGTPLQKLLALQRGAGNKAVVQMLRQAGLDSVQEQHQHGAGCGHQQTEEPEVQRSAVHDVLRSGGKPLDDATRTDMESRLGADFSDVRIHNDSAAKASAAEVGARAYTSGSHVVIGDGGADKHTLAHELTHVIQQRQGPVAGTDNGSGLKVSDPSDRFEKEAEANATRAMSGPPVQRAGQEHAQDGAAAAGSAAQAGTPQTAAVQRIIRITPEMYERGRGVDALTLPQLKQYFFFAVRDDAVRAAKVQGKGSPIATALKALVDSLKSATADPAAVRAAMDALVTDVNTVLQGEEAYLDDYTSTVEGTRHVPGPGVGTVPNSMTRYSQEGDKAYQYAHSRKTADQLEEPRWPDEETMHRQVAAELGPHAAPVADDPRPRNHGERALKRLDWQQAQNLLPRPLLNLIFDVRYQLEADPGSAVVVDERTPEQQRRKDKSPSAPGTLRSWHQDDSGKLPANGYDADEIPAHATALHNHYATASQSGAGSSVQNAATAPRGFAEYTGAGSRGVHDVKVVLDYIQKRVYLTLTHYQYWALIPQEGGYTFWPSGTQDQEQALGNLKNQPNGAQGVLMSPWLEVLVS</sequence>
<accession>A0ABQ3QUH0</accession>
<organism evidence="3 4">
    <name type="scientific">Streptomyces violascens</name>
    <dbReference type="NCBI Taxonomy" id="67381"/>
    <lineage>
        <taxon>Bacteria</taxon>
        <taxon>Bacillati</taxon>
        <taxon>Actinomycetota</taxon>
        <taxon>Actinomycetes</taxon>
        <taxon>Kitasatosporales</taxon>
        <taxon>Streptomycetaceae</taxon>
        <taxon>Streptomyces</taxon>
    </lineage>
</organism>
<dbReference type="InterPro" id="IPR025295">
    <property type="entry name" value="eCIS_core_dom"/>
</dbReference>
<dbReference type="Pfam" id="PF13699">
    <property type="entry name" value="eCIS_core"/>
    <property type="match status" value="1"/>
</dbReference>